<keyword evidence="7 13" id="KW-0547">Nucleotide-binding</keyword>
<feature type="domain" description="Ribonucleotide reductase large subunit C-terminal" evidence="15">
    <location>
        <begin position="198"/>
        <end position="746"/>
    </location>
</feature>
<dbReference type="GO" id="GO:0004748">
    <property type="term" value="F:ribonucleoside-diphosphate reductase activity, thioredoxin disulfide as acceptor"/>
    <property type="evidence" value="ECO:0007669"/>
    <property type="project" value="UniProtKB-EC"/>
</dbReference>
<reference evidence="18" key="3">
    <citation type="submission" date="2021-08" db="EMBL/GenBank/DDBJ databases">
        <authorList>
            <person name="Tani A."/>
            <person name="Ola A."/>
            <person name="Ogura Y."/>
            <person name="Katsura K."/>
            <person name="Hayashi T."/>
        </authorList>
    </citation>
    <scope>NUCLEOTIDE SEQUENCE</scope>
    <source>
        <strain evidence="18">DSM 22415</strain>
    </source>
</reference>
<reference evidence="19 20" key="1">
    <citation type="submission" date="2019-06" db="EMBL/GenBank/DDBJ databases">
        <authorList>
            <person name="Rodrigo-Torres L."/>
            <person name="Arahal R. D."/>
            <person name="Lucena T."/>
        </authorList>
    </citation>
    <scope>NUCLEOTIDE SEQUENCE [LARGE SCALE GENOMIC DNA]</scope>
    <source>
        <strain evidence="19 20">SW08-7</strain>
    </source>
</reference>
<accession>A0A564G376</accession>
<dbReference type="SUPFAM" id="SSF51998">
    <property type="entry name" value="PFL-like glycyl radical enzymes"/>
    <property type="match status" value="1"/>
</dbReference>
<evidence type="ECO:0000256" key="13">
    <source>
        <dbReference type="RuleBase" id="RU364064"/>
    </source>
</evidence>
<dbReference type="CDD" id="cd02888">
    <property type="entry name" value="RNR_II_dimer"/>
    <property type="match status" value="1"/>
</dbReference>
<sequence length="1240" mass="134601">MRFERRYTTAGQSPYAAIAFRKVLSEIRNPDGSVVFRLDGISVPEGWSQVASDVLAQKYFRKAGVPAHLRKIEENDVPSFLWRSVPDEAALDALPEEERFGSEASATQVFDRLAGCWTYWGWKGGYFSSEEDASAFMDELRCMLARQMVAPNSPQWFNTGLHWAYGIDGPSQGHYYCDYRTGALTKSATAYEHPQPHACFIQSVQDDLVNEGGIMDLWVREARLFKYGSGTGSNFSMLRAENEKLGGGGKSSGLMSFLKIGDRAAGAIKSGGTTRRAAKMVIVDIDHPDIEAFIDWKVKEEQKVAALVTGSKVVSKHLGLVMKACTQCEAEGDACFDPERNPALKREIRTARKASVPDAYIKRVVQFARQGFTKIEFPIYDTDWDSEAYLTVSGQNSNNSVSLTDGFLRAVEADADWNLTARTTGKVSKTLKARDLWERIGEAAWASADPGLHFNTTMNDWHTCPSGGRIRASNPCSEYMFLDDTACNLASTNLLTLYDRETKRFDVEAYEHLNRLWTVVLEISVMMAQFPSKEIAELSYQYRTLGLGYANIGGLLMTMGLSYDSDAGRALAGALTAIMTGVAYATSAEMAAELGTFPAYEENADAMLRVIRNHRRAAHGGAADYEFLNVAPVALDHANIPQADLGTHAKAAWDRALALGEEHGYRNAQATVIAPTGTIGLVMDCDTTGIEPDFALVKFKKLAGGGYFKIINRAVPDALRALGYRESEIAEIEAYAVGHGSMGQAPAVNPGSLRAKGFADDKIAAIEAGLKSAFDIKFVFNRWTLGDDFLTETLKVPAEKLSDPTFELLPFLGYSRKEIEAANTHICGAMTLEGAPFLKVEHYPVFDCANPCGRLGKRYLSVESHIRMMAAAQPFISGAISKTINMPNDATVEDCKAAYLLSWRLALKANALYRDGSKLSQPLNAALISDDADEAEEAIEALIQAPAAAKAAIAAEKIVERVIERVERIRSREKLPARRKGYTQKAVVGGHKVYLRTGEYDDGRLGEIFIDMHKEGATFRSLMNNFAIAISLGLQYGVPLEEYVEAFTFTRFEPAGFVQGNDAIKNATSLLDYVFRELAVSYLGRADLAHVNPNEIGGTVIGGGESGDTTRDAPKPAPASTVVSRGLLRGSADRLTLIQGGPAGATVGIGAGSTGQSAPAGGTVHTLRGATALKAEAATTVESLPFQQPEPAERSVADRRAEAKMKGYVGEACPECANFTLVRNGTCLKCDTCGSTTGCS</sequence>
<feature type="domain" description="TSCPD" evidence="17">
    <location>
        <begin position="975"/>
        <end position="1079"/>
    </location>
</feature>
<dbReference type="Gene3D" id="3.20.70.20">
    <property type="match status" value="3"/>
</dbReference>
<dbReference type="OrthoDB" id="9762933at2"/>
<dbReference type="InterPro" id="IPR024434">
    <property type="entry name" value="TSCPD_dom"/>
</dbReference>
<keyword evidence="21" id="KW-1185">Reference proteome</keyword>
<evidence type="ECO:0000313" key="19">
    <source>
        <dbReference type="EMBL" id="VUF14959.1"/>
    </source>
</evidence>
<dbReference type="Pfam" id="PF02867">
    <property type="entry name" value="Ribonuc_red_lgC"/>
    <property type="match status" value="2"/>
</dbReference>
<feature type="domain" description="Ribonucleotide reductase large subunit C-terminal" evidence="15">
    <location>
        <begin position="814"/>
        <end position="913"/>
    </location>
</feature>
<comment type="catalytic activity">
    <reaction evidence="12 13">
        <text>a 2'-deoxyribonucleoside 5'-diphosphate + [thioredoxin]-disulfide + H2O = a ribonucleoside 5'-diphosphate + [thioredoxin]-dithiol</text>
        <dbReference type="Rhea" id="RHEA:23252"/>
        <dbReference type="Rhea" id="RHEA-COMP:10698"/>
        <dbReference type="Rhea" id="RHEA-COMP:10700"/>
        <dbReference type="ChEBI" id="CHEBI:15377"/>
        <dbReference type="ChEBI" id="CHEBI:29950"/>
        <dbReference type="ChEBI" id="CHEBI:50058"/>
        <dbReference type="ChEBI" id="CHEBI:57930"/>
        <dbReference type="ChEBI" id="CHEBI:73316"/>
        <dbReference type="EC" id="1.17.4.1"/>
    </reaction>
</comment>
<dbReference type="NCBIfam" id="TIGR02504">
    <property type="entry name" value="NrdJ_Z"/>
    <property type="match status" value="1"/>
</dbReference>
<dbReference type="InterPro" id="IPR013678">
    <property type="entry name" value="RNR_2_N"/>
</dbReference>
<evidence type="ECO:0000256" key="2">
    <source>
        <dbReference type="ARBA" id="ARBA00007405"/>
    </source>
</evidence>
<evidence type="ECO:0000256" key="6">
    <source>
        <dbReference type="ARBA" id="ARBA00022634"/>
    </source>
</evidence>
<evidence type="ECO:0000256" key="10">
    <source>
        <dbReference type="ARBA" id="ARBA00023285"/>
    </source>
</evidence>
<evidence type="ECO:0000313" key="18">
    <source>
        <dbReference type="EMBL" id="GJD59203.1"/>
    </source>
</evidence>
<dbReference type="FunFam" id="3.20.70.20:FF:000016">
    <property type="entry name" value="Vitamin B12-dependent ribonucleotide reductase"/>
    <property type="match status" value="1"/>
</dbReference>
<evidence type="ECO:0000313" key="20">
    <source>
        <dbReference type="Proteomes" id="UP000401717"/>
    </source>
</evidence>
<evidence type="ECO:0000259" key="16">
    <source>
        <dbReference type="Pfam" id="PF08471"/>
    </source>
</evidence>
<dbReference type="EMBL" id="BPQI01000193">
    <property type="protein sequence ID" value="GJD59203.1"/>
    <property type="molecule type" value="Genomic_DNA"/>
</dbReference>
<evidence type="ECO:0000256" key="11">
    <source>
        <dbReference type="ARBA" id="ARBA00025437"/>
    </source>
</evidence>
<dbReference type="FunFam" id="3.20.70.20:FF:000017">
    <property type="entry name" value="Vitamin B12-dependent ribonucleotide reductase"/>
    <property type="match status" value="1"/>
</dbReference>
<dbReference type="GO" id="GO:0050897">
    <property type="term" value="F:cobalt ion binding"/>
    <property type="evidence" value="ECO:0007669"/>
    <property type="project" value="InterPro"/>
</dbReference>
<evidence type="ECO:0000256" key="8">
    <source>
        <dbReference type="ARBA" id="ARBA00023002"/>
    </source>
</evidence>
<dbReference type="Pfam" id="PF08471">
    <property type="entry name" value="Ribonuc_red_2_N"/>
    <property type="match status" value="1"/>
</dbReference>
<evidence type="ECO:0000256" key="12">
    <source>
        <dbReference type="ARBA" id="ARBA00047754"/>
    </source>
</evidence>
<dbReference type="SUPFAM" id="SSF75625">
    <property type="entry name" value="YebC-like"/>
    <property type="match status" value="1"/>
</dbReference>
<evidence type="ECO:0000256" key="9">
    <source>
        <dbReference type="ARBA" id="ARBA00023157"/>
    </source>
</evidence>
<evidence type="ECO:0000256" key="1">
    <source>
        <dbReference type="ARBA" id="ARBA00001922"/>
    </source>
</evidence>
<dbReference type="PRINTS" id="PR01183">
    <property type="entry name" value="RIBORDTASEM1"/>
</dbReference>
<dbReference type="RefSeq" id="WP_144767274.1">
    <property type="nucleotide sequence ID" value="NZ_BPQI01000193.1"/>
</dbReference>
<dbReference type="NCBIfam" id="NF005736">
    <property type="entry name" value="PRK07562.1"/>
    <property type="match status" value="1"/>
</dbReference>
<comment type="similarity">
    <text evidence="2 13">Belongs to the ribonucleoside diphosphate reductase class-2 family.</text>
</comment>
<dbReference type="GO" id="GO:0031419">
    <property type="term" value="F:cobalamin binding"/>
    <property type="evidence" value="ECO:0007669"/>
    <property type="project" value="UniProtKB-KW"/>
</dbReference>
<reference evidence="18" key="2">
    <citation type="journal article" date="2021" name="Front. Microbiol.">
        <title>Comprehensive Comparative Genomics and Phenotyping of Methylobacterium Species.</title>
        <authorList>
            <person name="Alessa O."/>
            <person name="Ogura Y."/>
            <person name="Fujitani Y."/>
            <person name="Takami H."/>
            <person name="Hayashi T."/>
            <person name="Sahin N."/>
            <person name="Tani A."/>
        </authorList>
    </citation>
    <scope>NUCLEOTIDE SEQUENCE</scope>
    <source>
        <strain evidence="18">DSM 22415</strain>
    </source>
</reference>
<dbReference type="PANTHER" id="PTHR43371:SF1">
    <property type="entry name" value="RIBONUCLEOSIDE-DIPHOSPHATE REDUCTASE"/>
    <property type="match status" value="1"/>
</dbReference>
<gene>
    <name evidence="19" type="primary">nrdJ</name>
    <name evidence="18" type="ORF">IFDJLNFL_5130</name>
    <name evidence="19" type="ORF">MTDSW087_04685</name>
</gene>
<organism evidence="19 20">
    <name type="scientific">Methylobacterium dankookense</name>
    <dbReference type="NCBI Taxonomy" id="560405"/>
    <lineage>
        <taxon>Bacteria</taxon>
        <taxon>Pseudomonadati</taxon>
        <taxon>Pseudomonadota</taxon>
        <taxon>Alphaproteobacteria</taxon>
        <taxon>Hyphomicrobiales</taxon>
        <taxon>Methylobacteriaceae</taxon>
        <taxon>Methylobacterium</taxon>
    </lineage>
</organism>
<dbReference type="InterPro" id="IPR013344">
    <property type="entry name" value="RNR_NrdJ/NrdZ"/>
</dbReference>
<name>A0A564G376_9HYPH</name>
<proteinExistence type="inferred from homology"/>
<dbReference type="EC" id="1.17.4.1" evidence="3 13"/>
<feature type="domain" description="Ribonucleotide reductase class II vitamin B12-dependent N-terminal" evidence="16">
    <location>
        <begin position="24"/>
        <end position="147"/>
    </location>
</feature>
<evidence type="ECO:0000259" key="15">
    <source>
        <dbReference type="Pfam" id="PF02867"/>
    </source>
</evidence>
<dbReference type="Proteomes" id="UP001055303">
    <property type="component" value="Unassembled WGS sequence"/>
</dbReference>
<comment type="cofactor">
    <cofactor evidence="1 13">
        <name>adenosylcob(III)alamin</name>
        <dbReference type="ChEBI" id="CHEBI:18408"/>
    </cofactor>
</comment>
<keyword evidence="5 13" id="KW-0846">Cobalamin</keyword>
<keyword evidence="9" id="KW-1015">Disulfide bond</keyword>
<dbReference type="AlphaFoldDB" id="A0A564G376"/>
<feature type="region of interest" description="Disordered" evidence="14">
    <location>
        <begin position="1099"/>
        <end position="1121"/>
    </location>
</feature>
<evidence type="ECO:0000256" key="4">
    <source>
        <dbReference type="ARBA" id="ARBA00014409"/>
    </source>
</evidence>
<dbReference type="InterPro" id="IPR000788">
    <property type="entry name" value="RNR_lg_C"/>
</dbReference>
<evidence type="ECO:0000256" key="5">
    <source>
        <dbReference type="ARBA" id="ARBA00022628"/>
    </source>
</evidence>
<evidence type="ECO:0000256" key="7">
    <source>
        <dbReference type="ARBA" id="ARBA00022741"/>
    </source>
</evidence>
<evidence type="ECO:0000313" key="21">
    <source>
        <dbReference type="Proteomes" id="UP001055303"/>
    </source>
</evidence>
<dbReference type="Proteomes" id="UP000401717">
    <property type="component" value="Unassembled WGS sequence"/>
</dbReference>
<dbReference type="PANTHER" id="PTHR43371">
    <property type="entry name" value="VITAMIN B12-DEPENDENT RIBONUCLEOTIDE REDUCTASE"/>
    <property type="match status" value="1"/>
</dbReference>
<dbReference type="InterPro" id="IPR029072">
    <property type="entry name" value="YebC-like"/>
</dbReference>
<dbReference type="InterPro" id="IPR050862">
    <property type="entry name" value="RdRp_reductase_class-2"/>
</dbReference>
<keyword evidence="8 13" id="KW-0560">Oxidoreductase</keyword>
<dbReference type="GO" id="GO:0071897">
    <property type="term" value="P:DNA biosynthetic process"/>
    <property type="evidence" value="ECO:0007669"/>
    <property type="project" value="UniProtKB-KW"/>
</dbReference>
<dbReference type="Pfam" id="PF12637">
    <property type="entry name" value="TSCPD"/>
    <property type="match status" value="1"/>
</dbReference>
<keyword evidence="6 13" id="KW-0237">DNA synthesis</keyword>
<protein>
    <recommendedName>
        <fullName evidence="4 13">Vitamin B12-dependent ribonucleotide reductase</fullName>
        <ecNumber evidence="3 13">1.17.4.1</ecNumber>
    </recommendedName>
</protein>
<comment type="function">
    <text evidence="11 13">Catalyzes the reduction of ribonucleotides to deoxyribonucleotides. May function to provide a pool of deoxyribonucleotide precursors for DNA repair during oxygen limitation and/or for immediate growth after restoration of oxygen.</text>
</comment>
<dbReference type="EMBL" id="CABFVH010000043">
    <property type="protein sequence ID" value="VUF14959.1"/>
    <property type="molecule type" value="Genomic_DNA"/>
</dbReference>
<evidence type="ECO:0000256" key="3">
    <source>
        <dbReference type="ARBA" id="ARBA00012274"/>
    </source>
</evidence>
<keyword evidence="10 13" id="KW-0170">Cobalt</keyword>
<evidence type="ECO:0000256" key="14">
    <source>
        <dbReference type="SAM" id="MobiDB-lite"/>
    </source>
</evidence>
<evidence type="ECO:0000259" key="17">
    <source>
        <dbReference type="Pfam" id="PF12637"/>
    </source>
</evidence>
<dbReference type="GO" id="GO:0000166">
    <property type="term" value="F:nucleotide binding"/>
    <property type="evidence" value="ECO:0007669"/>
    <property type="project" value="UniProtKB-KW"/>
</dbReference>